<feature type="transmembrane region" description="Helical" evidence="1">
    <location>
        <begin position="218"/>
        <end position="239"/>
    </location>
</feature>
<feature type="transmembrane region" description="Helical" evidence="1">
    <location>
        <begin position="291"/>
        <end position="313"/>
    </location>
</feature>
<feature type="transmembrane region" description="Helical" evidence="1">
    <location>
        <begin position="140"/>
        <end position="160"/>
    </location>
</feature>
<gene>
    <name evidence="2" type="primary">ylbJ</name>
    <name evidence="2" type="ORF">U729_2829</name>
</gene>
<evidence type="ECO:0000313" key="3">
    <source>
        <dbReference type="Proteomes" id="UP000030635"/>
    </source>
</evidence>
<dbReference type="HOGENOM" id="CLU_051469_0_1_9"/>
<dbReference type="EMBL" id="CP006905">
    <property type="protein sequence ID" value="AIY83689.1"/>
    <property type="molecule type" value="Genomic_DNA"/>
</dbReference>
<protein>
    <submittedName>
        <fullName evidence="2">Sporulation integral membrane protein YlbJ</fullName>
    </submittedName>
</protein>
<name>A0A0A7FVN7_9CLOT</name>
<dbReference type="OrthoDB" id="1645614at2"/>
<keyword evidence="1" id="KW-0472">Membrane</keyword>
<reference evidence="2 3" key="1">
    <citation type="journal article" date="2015" name="Infect. Genet. Evol.">
        <title>Genomic sequences of six botulinum neurotoxin-producing strains representing three clostridial species illustrate the mobility and diversity of botulinum neurotoxin genes.</title>
        <authorList>
            <person name="Smith T.J."/>
            <person name="Hill K.K."/>
            <person name="Xie G."/>
            <person name="Foley B.T."/>
            <person name="Williamson C.H."/>
            <person name="Foster J.T."/>
            <person name="Johnson S.L."/>
            <person name="Chertkov O."/>
            <person name="Teshima H."/>
            <person name="Gibbons H.S."/>
            <person name="Johnsky L.A."/>
            <person name="Karavis M.A."/>
            <person name="Smith L.A."/>
        </authorList>
    </citation>
    <scope>NUCLEOTIDE SEQUENCE [LARGE SCALE GENOMIC DNA]</scope>
    <source>
        <strain evidence="2">Sullivan</strain>
    </source>
</reference>
<accession>A0A0A7FVN7</accession>
<keyword evidence="3" id="KW-1185">Reference proteome</keyword>
<dbReference type="Proteomes" id="UP000030635">
    <property type="component" value="Chromosome"/>
</dbReference>
<dbReference type="RefSeq" id="WP_039316102.1">
    <property type="nucleotide sequence ID" value="NZ_CP006905.1"/>
</dbReference>
<evidence type="ECO:0000313" key="2">
    <source>
        <dbReference type="EMBL" id="AIY83689.1"/>
    </source>
</evidence>
<dbReference type="eggNOG" id="COG3314">
    <property type="taxonomic scope" value="Bacteria"/>
</dbReference>
<feature type="transmembrane region" description="Helical" evidence="1">
    <location>
        <begin position="5"/>
        <end position="21"/>
    </location>
</feature>
<feature type="transmembrane region" description="Helical" evidence="1">
    <location>
        <begin position="166"/>
        <end position="186"/>
    </location>
</feature>
<sequence length="390" mass="42578">MNSIFILSILIIIFLLVLLKLLNVKKHIIFCFFITFLIVLFVANIETSINAAMEGCKLCFRAVIPTVFSFSLICNLLISYNGIDLYSKILGPLLCKPLKLSKACSFPLVASMLSGYPLGAKYSSDLYELGHINKSEYERLLNIASNAGPIFIIGSVGSALLGSPKYGYFLLISSYLSLFFIGLITIKKAPSCRIDKKESSKFQDITFGSALDNAIKNAINTTLSVCGYIIAFSVIISIIKNNNLISNSINSLESILNLPKNVLYGTFLGSIEMTNGCSIIANSSLSIHLKLAIVSFICSFSGMSAIAQASSFFSKHNVSIAKYMLLKLVQGAFSFVVSYFLSTIIFKTSEASNIVSASTSYNILLYILPIILFLLISLIICISKTLIHSS</sequence>
<keyword evidence="1" id="KW-1133">Transmembrane helix</keyword>
<organism evidence="2 3">
    <name type="scientific">Clostridium baratii str. Sullivan</name>
    <dbReference type="NCBI Taxonomy" id="1415775"/>
    <lineage>
        <taxon>Bacteria</taxon>
        <taxon>Bacillati</taxon>
        <taxon>Bacillota</taxon>
        <taxon>Clostridia</taxon>
        <taxon>Eubacteriales</taxon>
        <taxon>Clostridiaceae</taxon>
        <taxon>Clostridium</taxon>
    </lineage>
</organism>
<feature type="transmembrane region" description="Helical" evidence="1">
    <location>
        <begin position="366"/>
        <end position="387"/>
    </location>
</feature>
<dbReference type="NCBIfam" id="TIGR02871">
    <property type="entry name" value="spore_ylbJ"/>
    <property type="match status" value="1"/>
</dbReference>
<dbReference type="AlphaFoldDB" id="A0A0A7FVN7"/>
<dbReference type="STRING" id="1561.NPD11_198"/>
<dbReference type="KEGG" id="cbv:U729_2829"/>
<evidence type="ECO:0000256" key="1">
    <source>
        <dbReference type="SAM" id="Phobius"/>
    </source>
</evidence>
<feature type="transmembrane region" description="Helical" evidence="1">
    <location>
        <begin position="325"/>
        <end position="346"/>
    </location>
</feature>
<feature type="transmembrane region" description="Helical" evidence="1">
    <location>
        <begin position="58"/>
        <end position="80"/>
    </location>
</feature>
<feature type="transmembrane region" description="Helical" evidence="1">
    <location>
        <begin position="27"/>
        <end position="46"/>
    </location>
</feature>
<keyword evidence="1" id="KW-0812">Transmembrane</keyword>
<dbReference type="InterPro" id="IPR014226">
    <property type="entry name" value="Spore_IM_YlbJ"/>
</dbReference>
<proteinExistence type="predicted"/>